<dbReference type="Proteomes" id="UP000534186">
    <property type="component" value="Unassembled WGS sequence"/>
</dbReference>
<evidence type="ECO:0000313" key="4">
    <source>
        <dbReference type="Proteomes" id="UP000534186"/>
    </source>
</evidence>
<dbReference type="InterPro" id="IPR002346">
    <property type="entry name" value="Mopterin_DH_FAD-bd"/>
</dbReference>
<proteinExistence type="predicted"/>
<keyword evidence="3" id="KW-0560">Oxidoreductase</keyword>
<dbReference type="EC" id="1.17.1.4" evidence="3"/>
<dbReference type="Pfam" id="PF00941">
    <property type="entry name" value="FAD_binding_5"/>
    <property type="match status" value="1"/>
</dbReference>
<dbReference type="InterPro" id="IPR036318">
    <property type="entry name" value="FAD-bd_PCMH-like_sf"/>
</dbReference>
<comment type="caution">
    <text evidence="3">The sequence shown here is derived from an EMBL/GenBank/DDBJ whole genome shotgun (WGS) entry which is preliminary data.</text>
</comment>
<dbReference type="InterPro" id="IPR016166">
    <property type="entry name" value="FAD-bd_PCMH"/>
</dbReference>
<keyword evidence="1" id="KW-0274">FAD</keyword>
<reference evidence="3 4" key="1">
    <citation type="submission" date="2020-07" db="EMBL/GenBank/DDBJ databases">
        <title>Genomic Encyclopedia of Type Strains, Phase IV (KMG-V): Genome sequencing to study the core and pangenomes of soil and plant-associated prokaryotes.</title>
        <authorList>
            <person name="Whitman W."/>
        </authorList>
    </citation>
    <scope>NUCLEOTIDE SEQUENCE [LARGE SCALE GENOMIC DNA]</scope>
    <source>
        <strain evidence="3 4">M8UP30</strain>
    </source>
</reference>
<dbReference type="InterPro" id="IPR016169">
    <property type="entry name" value="FAD-bd_PCMH_sub2"/>
</dbReference>
<dbReference type="Pfam" id="PF03450">
    <property type="entry name" value="CO_deh_flav_C"/>
    <property type="match status" value="1"/>
</dbReference>
<dbReference type="Gene3D" id="3.30.43.10">
    <property type="entry name" value="Uridine Diphospho-n-acetylenolpyruvylglucosamine Reductase, domain 2"/>
    <property type="match status" value="1"/>
</dbReference>
<gene>
    <name evidence="3" type="ORF">HDF12_001896</name>
</gene>
<dbReference type="GO" id="GO:0004854">
    <property type="term" value="F:xanthine dehydrogenase activity"/>
    <property type="evidence" value="ECO:0007669"/>
    <property type="project" value="UniProtKB-EC"/>
</dbReference>
<accession>A0A7Y9NLC0</accession>
<feature type="domain" description="FAD-binding PCMH-type" evidence="2">
    <location>
        <begin position="1"/>
        <end position="228"/>
    </location>
</feature>
<protein>
    <submittedName>
        <fullName evidence="3">Xanthine dehydrogenase YagS FAD-binding subunit</fullName>
        <ecNumber evidence="3">1.17.1.4</ecNumber>
    </submittedName>
</protein>
<evidence type="ECO:0000259" key="2">
    <source>
        <dbReference type="PROSITE" id="PS51387"/>
    </source>
</evidence>
<name>A0A7Y9NLC0_9BACT</name>
<organism evidence="3 4">
    <name type="scientific">Tunturiibacter lichenicola</name>
    <dbReference type="NCBI Taxonomy" id="2051959"/>
    <lineage>
        <taxon>Bacteria</taxon>
        <taxon>Pseudomonadati</taxon>
        <taxon>Acidobacteriota</taxon>
        <taxon>Terriglobia</taxon>
        <taxon>Terriglobales</taxon>
        <taxon>Acidobacteriaceae</taxon>
        <taxon>Tunturiibacter</taxon>
    </lineage>
</organism>
<dbReference type="SUPFAM" id="SSF55447">
    <property type="entry name" value="CO dehydrogenase flavoprotein C-terminal domain-like"/>
    <property type="match status" value="1"/>
</dbReference>
<dbReference type="Gene3D" id="3.30.390.50">
    <property type="entry name" value="CO dehydrogenase flavoprotein, C-terminal domain"/>
    <property type="match status" value="1"/>
</dbReference>
<keyword evidence="1" id="KW-0285">Flavoprotein</keyword>
<evidence type="ECO:0000313" key="3">
    <source>
        <dbReference type="EMBL" id="NYF51531.1"/>
    </source>
</evidence>
<dbReference type="InterPro" id="IPR016167">
    <property type="entry name" value="FAD-bd_PCMH_sub1"/>
</dbReference>
<dbReference type="SMART" id="SM01092">
    <property type="entry name" value="CO_deh_flav_C"/>
    <property type="match status" value="1"/>
</dbReference>
<dbReference type="AlphaFoldDB" id="A0A7Y9NLC0"/>
<sequence>MELFELVTANTIPDAVKAQAKSSTAQNGAEVRFIAGGTNLIDYMKLNVERPTRLVDINGLPLDQIEKTADGGLKIGALARNSDVAQDRTVKEQYAVLSQALLAGASPQLRNMATTGGNLLQKTRCVYYRDTATACNKREPGSGCSAISGYNRMLAILGTSEHCIATNPSDQNVALMALDASVHIEGVKGQRTVPIAEFYLVPGSTPQRETVLEPGDLVTQITLPKLPVGAKSVYLKLRDRASYEFALASAAIVMKQDSSGKIEFIRVAMGGVGTKPWRSTEAEKALLGRSATSSTFLAAADAAMHGAKPQSQNGFKVELAKRCLTHAMGQASQSA</sequence>
<dbReference type="PROSITE" id="PS51387">
    <property type="entry name" value="FAD_PCMH"/>
    <property type="match status" value="1"/>
</dbReference>
<dbReference type="GO" id="GO:0071949">
    <property type="term" value="F:FAD binding"/>
    <property type="evidence" value="ECO:0007669"/>
    <property type="project" value="InterPro"/>
</dbReference>
<dbReference type="InterPro" id="IPR005107">
    <property type="entry name" value="CO_DH_flav_C"/>
</dbReference>
<evidence type="ECO:0000256" key="1">
    <source>
        <dbReference type="ARBA" id="ARBA00022827"/>
    </source>
</evidence>
<dbReference type="PANTHER" id="PTHR42659">
    <property type="entry name" value="XANTHINE DEHYDROGENASE SUBUNIT C-RELATED"/>
    <property type="match status" value="1"/>
</dbReference>
<dbReference type="InterPro" id="IPR036683">
    <property type="entry name" value="CO_DH_flav_C_dom_sf"/>
</dbReference>
<dbReference type="EMBL" id="JACCCV010000001">
    <property type="protein sequence ID" value="NYF51531.1"/>
    <property type="molecule type" value="Genomic_DNA"/>
</dbReference>
<dbReference type="InterPro" id="IPR051312">
    <property type="entry name" value="Diverse_Substr_Oxidored"/>
</dbReference>
<dbReference type="Gene3D" id="3.30.465.10">
    <property type="match status" value="2"/>
</dbReference>
<dbReference type="PANTHER" id="PTHR42659:SF1">
    <property type="entry name" value="OXIDOREDUCTASE"/>
    <property type="match status" value="1"/>
</dbReference>
<dbReference type="SUPFAM" id="SSF56176">
    <property type="entry name" value="FAD-binding/transporter-associated domain-like"/>
    <property type="match status" value="1"/>
</dbReference>